<dbReference type="InterPro" id="IPR050352">
    <property type="entry name" value="ABCG_transporters"/>
</dbReference>
<keyword evidence="6 9" id="KW-1133">Transmembrane helix</keyword>
<evidence type="ECO:0000256" key="1">
    <source>
        <dbReference type="ARBA" id="ARBA00004141"/>
    </source>
</evidence>
<dbReference type="PANTHER" id="PTHR48041">
    <property type="entry name" value="ABC TRANSPORTER G FAMILY MEMBER 28"/>
    <property type="match status" value="1"/>
</dbReference>
<dbReference type="GO" id="GO:0016887">
    <property type="term" value="F:ATP hydrolysis activity"/>
    <property type="evidence" value="ECO:0007669"/>
    <property type="project" value="InterPro"/>
</dbReference>
<dbReference type="EMBL" id="KZ155776">
    <property type="protein sequence ID" value="OUS47788.1"/>
    <property type="molecule type" value="Genomic_DNA"/>
</dbReference>
<evidence type="ECO:0000256" key="4">
    <source>
        <dbReference type="ARBA" id="ARBA00022741"/>
    </source>
</evidence>
<dbReference type="InterPro" id="IPR013525">
    <property type="entry name" value="ABC2_TM"/>
</dbReference>
<feature type="transmembrane region" description="Helical" evidence="9">
    <location>
        <begin position="745"/>
        <end position="765"/>
    </location>
</feature>
<evidence type="ECO:0000256" key="9">
    <source>
        <dbReference type="SAM" id="Phobius"/>
    </source>
</evidence>
<keyword evidence="2" id="KW-0813">Transport</keyword>
<accession>A0A1Y5IDZ3</accession>
<name>A0A1Y5IDZ3_OSTTA</name>
<dbReference type="InterPro" id="IPR003593">
    <property type="entry name" value="AAA+_ATPase"/>
</dbReference>
<evidence type="ECO:0000256" key="3">
    <source>
        <dbReference type="ARBA" id="ARBA00022692"/>
    </source>
</evidence>
<evidence type="ECO:0000313" key="11">
    <source>
        <dbReference type="EMBL" id="OUS47788.1"/>
    </source>
</evidence>
<keyword evidence="4" id="KW-0547">Nucleotide-binding</keyword>
<dbReference type="PANTHER" id="PTHR48041:SF91">
    <property type="entry name" value="ABC TRANSPORTER G FAMILY MEMBER 28"/>
    <property type="match status" value="1"/>
</dbReference>
<evidence type="ECO:0000256" key="8">
    <source>
        <dbReference type="SAM" id="MobiDB-lite"/>
    </source>
</evidence>
<dbReference type="InterPro" id="IPR003439">
    <property type="entry name" value="ABC_transporter-like_ATP-bd"/>
</dbReference>
<feature type="domain" description="ABC transporter" evidence="10">
    <location>
        <begin position="331"/>
        <end position="577"/>
    </location>
</feature>
<evidence type="ECO:0000259" key="10">
    <source>
        <dbReference type="PROSITE" id="PS50893"/>
    </source>
</evidence>
<evidence type="ECO:0000256" key="5">
    <source>
        <dbReference type="ARBA" id="ARBA00022840"/>
    </source>
</evidence>
<dbReference type="InterPro" id="IPR027417">
    <property type="entry name" value="P-loop_NTPase"/>
</dbReference>
<dbReference type="GO" id="GO:0140359">
    <property type="term" value="F:ABC-type transporter activity"/>
    <property type="evidence" value="ECO:0007669"/>
    <property type="project" value="InterPro"/>
</dbReference>
<gene>
    <name evidence="11" type="ORF">BE221DRAFT_203900</name>
</gene>
<sequence>MESTEIDATLMEIDAEKDGVDDAQVRVKRVASASESTSLEKKVVVSRVVSDKSTWCATCRVEIARVDSELSIDGVSVWINGSLLPWCEANLVFEHIFCVEATKFAAFALPPLRPDLSRESNPEHIIYFAPPTVSAEIGAFIRRVTVHLMNFPNSTKREDVIASGCPLSGVKHGERTVMLADSIRSAGANFRVRSELVSTGIFDALRAFKRDDPSVFCAPSEKPFMSQCERILGNVLGILEKSTRLETVHFLKRLDDVENDWRSRALRKLQTSTMSLTNNVHELIRQPPARALTPRSAMDSTTRTKSVEVSLPRRGSQSSFTSKSNRHALDVVVDNVSYEVTNVKTKDRLKLLTDVSCVFEHGRVHALMGASGAGKTTLLDVITSRVTSGEVSGNGVYYGGTPATKESFRACAAYVEQRDTLLASLTVKEMLNYWAELRARNEDERVEILARVPGIIDDLNLGECADVVVGDSLSRGISGGQAKRTNLALALITDPDVLFLDEPTSGLDSATSLDIVQILKQLADSGVTVIATIHSPTSEAFRLFDSLVMLKKGRVAFAGPMNTVTTYFHGLGYEYTESFNMADFYVGAVASDDVDCVGAFAKSSAGDANKGAVRAARAKEQLPPPPQPKVTRGALSKIVTLIKYRTRYNYKNPDFVAARSAGNILFGFVMMSLFWKIGAPSGDAQEQSTQLNVASLLSMINILPSFQASGYMPSVVMERAMFYREIDDGVYPLLSYIAYKIIEEGLLAIPVSLVAQMMLFLGCAIKGNFFYFWIINYGVMSCGIALAYVCSAVAPDMDSANTLLPVYNVVQLLFSGLIIRPESMPKGWAWYRHTLFVRYGWQAQMRNHFHNGEPKVFVDDSGTAVGVSDFYGVKHSLSTNILAVFGIWLFWIVLAYVAMKNIRHQKR</sequence>
<evidence type="ECO:0000256" key="7">
    <source>
        <dbReference type="ARBA" id="ARBA00023136"/>
    </source>
</evidence>
<dbReference type="SMART" id="SM00382">
    <property type="entry name" value="AAA"/>
    <property type="match status" value="1"/>
</dbReference>
<feature type="region of interest" description="Disordered" evidence="8">
    <location>
        <begin position="294"/>
        <end position="321"/>
    </location>
</feature>
<evidence type="ECO:0000256" key="6">
    <source>
        <dbReference type="ARBA" id="ARBA00022989"/>
    </source>
</evidence>
<feature type="transmembrane region" description="Helical" evidence="9">
    <location>
        <begin position="771"/>
        <end position="790"/>
    </location>
</feature>
<evidence type="ECO:0000256" key="2">
    <source>
        <dbReference type="ARBA" id="ARBA00022448"/>
    </source>
</evidence>
<dbReference type="GO" id="GO:0005524">
    <property type="term" value="F:ATP binding"/>
    <property type="evidence" value="ECO:0007669"/>
    <property type="project" value="UniProtKB-KW"/>
</dbReference>
<keyword evidence="3 9" id="KW-0812">Transmembrane</keyword>
<dbReference type="Pfam" id="PF01061">
    <property type="entry name" value="ABC2_membrane"/>
    <property type="match status" value="1"/>
</dbReference>
<dbReference type="InterPro" id="IPR043926">
    <property type="entry name" value="ABCG_dom"/>
</dbReference>
<organism evidence="11">
    <name type="scientific">Ostreococcus tauri</name>
    <name type="common">Marine green alga</name>
    <dbReference type="NCBI Taxonomy" id="70448"/>
    <lineage>
        <taxon>Eukaryota</taxon>
        <taxon>Viridiplantae</taxon>
        <taxon>Chlorophyta</taxon>
        <taxon>Mamiellophyceae</taxon>
        <taxon>Mamiellales</taxon>
        <taxon>Bathycoccaceae</taxon>
        <taxon>Ostreococcus</taxon>
    </lineage>
</organism>
<protein>
    <submittedName>
        <fullName evidence="11">PDR1 ABC transporter</fullName>
    </submittedName>
</protein>
<proteinExistence type="predicted"/>
<dbReference type="Gene3D" id="3.40.50.300">
    <property type="entry name" value="P-loop containing nucleotide triphosphate hydrolases"/>
    <property type="match status" value="1"/>
</dbReference>
<dbReference type="Proteomes" id="UP000195557">
    <property type="component" value="Unassembled WGS sequence"/>
</dbReference>
<dbReference type="Pfam" id="PF19055">
    <property type="entry name" value="ABC2_membrane_7"/>
    <property type="match status" value="1"/>
</dbReference>
<comment type="subcellular location">
    <subcellularLocation>
        <location evidence="1">Membrane</location>
        <topology evidence="1">Multi-pass membrane protein</topology>
    </subcellularLocation>
</comment>
<keyword evidence="7 9" id="KW-0472">Membrane</keyword>
<dbReference type="eggNOG" id="KOG0065">
    <property type="taxonomic scope" value="Eukaryota"/>
</dbReference>
<dbReference type="Pfam" id="PF00005">
    <property type="entry name" value="ABC_tran"/>
    <property type="match status" value="1"/>
</dbReference>
<keyword evidence="5" id="KW-0067">ATP-binding</keyword>
<dbReference type="PROSITE" id="PS50893">
    <property type="entry name" value="ABC_TRANSPORTER_2"/>
    <property type="match status" value="1"/>
</dbReference>
<dbReference type="AlphaFoldDB" id="A0A1Y5IDZ3"/>
<reference evidence="11" key="1">
    <citation type="submission" date="2017-04" db="EMBL/GenBank/DDBJ databases">
        <title>Population genomics of picophytoplankton unveils novel chromosome hypervariability.</title>
        <authorList>
            <consortium name="DOE Joint Genome Institute"/>
            <person name="Blanc-Mathieu R."/>
            <person name="Krasovec M."/>
            <person name="Hebrard M."/>
            <person name="Yau S."/>
            <person name="Desgranges E."/>
            <person name="Martin J."/>
            <person name="Schackwitz W."/>
            <person name="Kuo A."/>
            <person name="Salin G."/>
            <person name="Donnadieu C."/>
            <person name="Desdevises Y."/>
            <person name="Sanchez-Ferandin S."/>
            <person name="Moreau H."/>
            <person name="Rivals E."/>
            <person name="Grigoriev I.V."/>
            <person name="Grimsley N."/>
            <person name="Eyre-Walker A."/>
            <person name="Piganeau G."/>
        </authorList>
    </citation>
    <scope>NUCLEOTIDE SEQUENCE [LARGE SCALE GENOMIC DNA]</scope>
    <source>
        <strain evidence="11">RCC 1115</strain>
    </source>
</reference>
<dbReference type="GO" id="GO:0016020">
    <property type="term" value="C:membrane"/>
    <property type="evidence" value="ECO:0007669"/>
    <property type="project" value="UniProtKB-SubCell"/>
</dbReference>
<feature type="transmembrane region" description="Helical" evidence="9">
    <location>
        <begin position="881"/>
        <end position="899"/>
    </location>
</feature>
<dbReference type="SUPFAM" id="SSF52540">
    <property type="entry name" value="P-loop containing nucleoside triphosphate hydrolases"/>
    <property type="match status" value="1"/>
</dbReference>